<dbReference type="PANTHER" id="PTHR15410:SF2">
    <property type="entry name" value="HIRA-INTERACTING PROTEIN 3"/>
    <property type="match status" value="1"/>
</dbReference>
<proteinExistence type="predicted"/>
<feature type="region of interest" description="Disordered" evidence="1">
    <location>
        <begin position="127"/>
        <end position="291"/>
    </location>
</feature>
<dbReference type="Proteomes" id="UP000243515">
    <property type="component" value="Unassembled WGS sequence"/>
</dbReference>
<accession>A0A232M331</accession>
<comment type="caution">
    <text evidence="2">The sequence shown here is derived from an EMBL/GenBank/DDBJ whole genome shotgun (WGS) entry which is preliminary data.</text>
</comment>
<dbReference type="InterPro" id="IPR037647">
    <property type="entry name" value="HIRIP3"/>
</dbReference>
<name>A0A232M331_9EURO</name>
<evidence type="ECO:0000313" key="3">
    <source>
        <dbReference type="Proteomes" id="UP000243515"/>
    </source>
</evidence>
<dbReference type="OrthoDB" id="552755at2759"/>
<evidence type="ECO:0008006" key="4">
    <source>
        <dbReference type="Google" id="ProtNLM"/>
    </source>
</evidence>
<dbReference type="AlphaFoldDB" id="A0A232M331"/>
<feature type="compositionally biased region" description="Polar residues" evidence="1">
    <location>
        <begin position="164"/>
        <end position="174"/>
    </location>
</feature>
<reference evidence="2 3" key="1">
    <citation type="journal article" date="2015" name="Environ. Microbiol.">
        <title>Metagenome sequence of Elaphomyces granulatus from sporocarp tissue reveals Ascomycota ectomycorrhizal fingerprints of genome expansion and a Proteobacteria-rich microbiome.</title>
        <authorList>
            <person name="Quandt C.A."/>
            <person name="Kohler A."/>
            <person name="Hesse C.N."/>
            <person name="Sharpton T.J."/>
            <person name="Martin F."/>
            <person name="Spatafora J.W."/>
        </authorList>
    </citation>
    <scope>NUCLEOTIDE SEQUENCE [LARGE SCALE GENOMIC DNA]</scope>
    <source>
        <strain evidence="2 3">OSC145934</strain>
    </source>
</reference>
<organism evidence="2 3">
    <name type="scientific">Elaphomyces granulatus</name>
    <dbReference type="NCBI Taxonomy" id="519963"/>
    <lineage>
        <taxon>Eukaryota</taxon>
        <taxon>Fungi</taxon>
        <taxon>Dikarya</taxon>
        <taxon>Ascomycota</taxon>
        <taxon>Pezizomycotina</taxon>
        <taxon>Eurotiomycetes</taxon>
        <taxon>Eurotiomycetidae</taxon>
        <taxon>Eurotiales</taxon>
        <taxon>Elaphomycetaceae</taxon>
        <taxon>Elaphomyces</taxon>
    </lineage>
</organism>
<feature type="compositionally biased region" description="Basic residues" evidence="1">
    <location>
        <begin position="261"/>
        <end position="278"/>
    </location>
</feature>
<dbReference type="GO" id="GO:0005634">
    <property type="term" value="C:nucleus"/>
    <property type="evidence" value="ECO:0007669"/>
    <property type="project" value="TreeGrafter"/>
</dbReference>
<gene>
    <name evidence="2" type="ORF">Egran_01435</name>
</gene>
<sequence length="405" mass="45040">LVLSAFRCHSQSDLDLRISKCRLDSPFACPVGSPADIARAKQKMPRRVLSDSESDTMLSSSIHSDEKLEQALRQSVADIFKTGNLSELTVKRVRLATENALGLEEGFFKGDANWKAKSDRIIKKEAEEKINAQEGKERKAKEDSPAAPIQPKQPDRRKTPEDSPGTSKCQRTTALSSSESIGELSSDKDQCDRPVKNSAKRSRISPQKESKPGITEDHLSTESDVGDGSSVTRVAPKQSGPDKGASANEQSDSLVEDPKPTRKRQKATQKKTTKRKTKGATTKQDLSVDPVQEEIKRLQGWLVKCGIRKMWSRELAPYGTSKDKIKHLKEMLKDAGMDGRYSLEKARQIREERELQQDIKLVQEGNRLWGKKSGDEESDGKKPRKRLARGLKATAFLGDDGEETD</sequence>
<evidence type="ECO:0000256" key="1">
    <source>
        <dbReference type="SAM" id="MobiDB-lite"/>
    </source>
</evidence>
<protein>
    <recommendedName>
        <fullName evidence="4">Transcriptional regulator</fullName>
    </recommendedName>
</protein>
<keyword evidence="3" id="KW-1185">Reference proteome</keyword>
<feature type="compositionally biased region" description="Basic and acidic residues" evidence="1">
    <location>
        <begin position="372"/>
        <end position="381"/>
    </location>
</feature>
<dbReference type="EMBL" id="NPHW01002755">
    <property type="protein sequence ID" value="OXV10805.1"/>
    <property type="molecule type" value="Genomic_DNA"/>
</dbReference>
<dbReference type="PANTHER" id="PTHR15410">
    <property type="entry name" value="HIRA-INTERACTING PROTEIN 3"/>
    <property type="match status" value="1"/>
</dbReference>
<feature type="compositionally biased region" description="Low complexity" evidence="1">
    <location>
        <begin position="175"/>
        <end position="184"/>
    </location>
</feature>
<feature type="compositionally biased region" description="Basic and acidic residues" evidence="1">
    <location>
        <begin position="127"/>
        <end position="144"/>
    </location>
</feature>
<evidence type="ECO:0000313" key="2">
    <source>
        <dbReference type="EMBL" id="OXV10805.1"/>
    </source>
</evidence>
<feature type="compositionally biased region" description="Basic and acidic residues" evidence="1">
    <location>
        <begin position="185"/>
        <end position="195"/>
    </location>
</feature>
<feature type="compositionally biased region" description="Basic and acidic residues" evidence="1">
    <location>
        <begin position="206"/>
        <end position="221"/>
    </location>
</feature>
<feature type="region of interest" description="Disordered" evidence="1">
    <location>
        <begin position="366"/>
        <end position="386"/>
    </location>
</feature>
<feature type="non-terminal residue" evidence="2">
    <location>
        <position position="1"/>
    </location>
</feature>